<dbReference type="InterPro" id="IPR036968">
    <property type="entry name" value="Enolpyruvate_Tfrase_sf"/>
</dbReference>
<proteinExistence type="inferred from homology"/>
<dbReference type="RefSeq" id="WP_180870451.1">
    <property type="nucleotide sequence ID" value="NZ_JACJJQ010000008.1"/>
</dbReference>
<evidence type="ECO:0000256" key="5">
    <source>
        <dbReference type="ARBA" id="ARBA00023141"/>
    </source>
</evidence>
<comment type="caution">
    <text evidence="7">Lacks conserved residue(s) required for the propagation of feature annotation.</text>
</comment>
<keyword evidence="10" id="KW-1185">Reference proteome</keyword>
<feature type="binding site" evidence="7">
    <location>
        <position position="167"/>
    </location>
    <ligand>
        <name>3-phosphoshikimate</name>
        <dbReference type="ChEBI" id="CHEBI:145989"/>
    </ligand>
</feature>
<dbReference type="InterPro" id="IPR001986">
    <property type="entry name" value="Enolpyruvate_Tfrase_dom"/>
</dbReference>
<feature type="binding site" evidence="7">
    <location>
        <position position="345"/>
    </location>
    <ligand>
        <name>phosphoenolpyruvate</name>
        <dbReference type="ChEBI" id="CHEBI:58702"/>
    </ligand>
</feature>
<comment type="similarity">
    <text evidence="2 7">Belongs to the EPSP synthase family.</text>
</comment>
<dbReference type="Proteomes" id="UP000776629">
    <property type="component" value="Unassembled WGS sequence"/>
</dbReference>
<dbReference type="EC" id="2.5.1.19" evidence="7"/>
<dbReference type="PANTHER" id="PTHR21090:SF5">
    <property type="entry name" value="PENTAFUNCTIONAL AROM POLYPEPTIDE"/>
    <property type="match status" value="1"/>
</dbReference>
<feature type="binding site" evidence="7">
    <location>
        <position position="165"/>
    </location>
    <ligand>
        <name>3-phosphoshikimate</name>
        <dbReference type="ChEBI" id="CHEBI:145989"/>
    </ligand>
</feature>
<feature type="domain" description="Enolpyruvate transferase" evidence="8">
    <location>
        <begin position="8"/>
        <end position="424"/>
    </location>
</feature>
<dbReference type="HAMAP" id="MF_00210">
    <property type="entry name" value="EPSP_synth"/>
    <property type="match status" value="1"/>
</dbReference>
<dbReference type="SUPFAM" id="SSF55205">
    <property type="entry name" value="EPT/RTPC-like"/>
    <property type="match status" value="1"/>
</dbReference>
<dbReference type="Gene3D" id="3.65.10.10">
    <property type="entry name" value="Enolpyruvate transferase domain"/>
    <property type="match status" value="2"/>
</dbReference>
<accession>A0ABS2EMQ0</accession>
<protein>
    <recommendedName>
        <fullName evidence="7">3-phosphoshikimate 1-carboxyvinyltransferase</fullName>
        <ecNumber evidence="7">2.5.1.19</ecNumber>
    </recommendedName>
    <alternativeName>
        <fullName evidence="7">5-enolpyruvylshikimate-3-phosphate synthase</fullName>
        <shortName evidence="7">EPSP synthase</shortName>
        <shortName evidence="7">EPSPS</shortName>
    </alternativeName>
</protein>
<dbReference type="InterPro" id="IPR013792">
    <property type="entry name" value="RNA3'P_cycl/enolpyr_Trfase_a/b"/>
</dbReference>
<comment type="function">
    <text evidence="7">Catalyzes the transfer of the enolpyruvyl moiety of phosphoenolpyruvate (PEP) to the 5-hydroxyl of shikimate-3-phosphate (S3P) to produce enolpyruvyl shikimate-3-phosphate and inorganic phosphate.</text>
</comment>
<keyword evidence="5 7" id="KW-0057">Aromatic amino acid biosynthesis</keyword>
<dbReference type="InterPro" id="IPR023193">
    <property type="entry name" value="EPSP_synthase_CS"/>
</dbReference>
<keyword evidence="4 7" id="KW-0808">Transferase</keyword>
<comment type="subunit">
    <text evidence="7">Monomer.</text>
</comment>
<comment type="pathway">
    <text evidence="1 7">Metabolic intermediate biosynthesis; chorismate biosynthesis; chorismate from D-erythrose 4-phosphate and phosphoenolpyruvate: step 6/7.</text>
</comment>
<keyword evidence="3 7" id="KW-0028">Amino-acid biosynthesis</keyword>
<name>A0ABS2EMQ0_9LACO</name>
<evidence type="ECO:0000256" key="3">
    <source>
        <dbReference type="ARBA" id="ARBA00022605"/>
    </source>
</evidence>
<dbReference type="InterPro" id="IPR006264">
    <property type="entry name" value="EPSP_synthase"/>
</dbReference>
<comment type="subcellular location">
    <subcellularLocation>
        <location evidence="7">Cytoplasm</location>
    </subcellularLocation>
</comment>
<dbReference type="PIRSF" id="PIRSF000505">
    <property type="entry name" value="EPSPS"/>
    <property type="match status" value="1"/>
</dbReference>
<dbReference type="PROSITE" id="PS00885">
    <property type="entry name" value="EPSP_SYNTHASE_2"/>
    <property type="match status" value="1"/>
</dbReference>
<evidence type="ECO:0000313" key="9">
    <source>
        <dbReference type="EMBL" id="MBM6753655.1"/>
    </source>
</evidence>
<feature type="binding site" evidence="7">
    <location>
        <position position="314"/>
    </location>
    <ligand>
        <name>3-phosphoshikimate</name>
        <dbReference type="ChEBI" id="CHEBI:145989"/>
    </ligand>
</feature>
<evidence type="ECO:0000259" key="8">
    <source>
        <dbReference type="Pfam" id="PF00275"/>
    </source>
</evidence>
<evidence type="ECO:0000256" key="2">
    <source>
        <dbReference type="ARBA" id="ARBA00009948"/>
    </source>
</evidence>
<feature type="binding site" evidence="7">
    <location>
        <position position="21"/>
    </location>
    <ligand>
        <name>3-phosphoshikimate</name>
        <dbReference type="ChEBI" id="CHEBI:145989"/>
    </ligand>
</feature>
<feature type="binding site" evidence="7">
    <location>
        <position position="26"/>
    </location>
    <ligand>
        <name>3-phosphoshikimate</name>
        <dbReference type="ChEBI" id="CHEBI:145989"/>
    </ligand>
</feature>
<feature type="active site" description="Proton acceptor" evidence="7">
    <location>
        <position position="314"/>
    </location>
</feature>
<feature type="binding site" evidence="7">
    <location>
        <position position="167"/>
    </location>
    <ligand>
        <name>phosphoenolpyruvate</name>
        <dbReference type="ChEBI" id="CHEBI:58702"/>
    </ligand>
</feature>
<dbReference type="CDD" id="cd01556">
    <property type="entry name" value="EPSP_synthase"/>
    <property type="match status" value="1"/>
</dbReference>
<evidence type="ECO:0000256" key="1">
    <source>
        <dbReference type="ARBA" id="ARBA00004811"/>
    </source>
</evidence>
<feature type="binding site" evidence="7">
    <location>
        <position position="21"/>
    </location>
    <ligand>
        <name>phosphoenolpyruvate</name>
        <dbReference type="ChEBI" id="CHEBI:58702"/>
    </ligand>
</feature>
<dbReference type="NCBIfam" id="TIGR01356">
    <property type="entry name" value="aroA"/>
    <property type="match status" value="1"/>
</dbReference>
<feature type="binding site" evidence="7">
    <location>
        <position position="121"/>
    </location>
    <ligand>
        <name>phosphoenolpyruvate</name>
        <dbReference type="ChEBI" id="CHEBI:58702"/>
    </ligand>
</feature>
<dbReference type="PROSITE" id="PS00104">
    <property type="entry name" value="EPSP_SYNTHASE_1"/>
    <property type="match status" value="1"/>
</dbReference>
<evidence type="ECO:0000313" key="10">
    <source>
        <dbReference type="Proteomes" id="UP000776629"/>
    </source>
</evidence>
<sequence length="431" mass="45617">MTQLLPAPTGLAGTLAIPGDKSISHRAVMLGAISQGATQIHHFLAGEDCLRTLQAFRKLGVQIEQAQDEVLIHGQGWAGLHATNHPLQMGNSGTTTRLMMGLLAGRPFASQMIGDASLQKRPMKRVTEPLKAFGGQVRLSPAGTLPATITGQILHPATVELQVASAQVKSALILAALQADGPSTIIEKLPTRNHTELMLRQFGADITTASDQRTITVHPAPHLQGQTVTVPGDISSAAFFLVAGAIVPHSQITLTGVNLNPTRTGILNVLQQMGAQLTVTEYPSASEPIGDLTIQSSSLKPINLGPVDIPAVIDELPLVALLAACAQGTSKITGASELRVKETDRIATVSAELRKLGVQVTELPDGMIITGRPHWTIKNTQLDSHGDHRIGMMLAIAALKADRPLALGHADAVAVSYPEFFTDLARFRKKA</sequence>
<dbReference type="EMBL" id="JACJJQ010000008">
    <property type="protein sequence ID" value="MBM6753655.1"/>
    <property type="molecule type" value="Genomic_DNA"/>
</dbReference>
<evidence type="ECO:0000256" key="7">
    <source>
        <dbReference type="HAMAP-Rule" id="MF_00210"/>
    </source>
</evidence>
<comment type="catalytic activity">
    <reaction evidence="6">
        <text>3-phosphoshikimate + phosphoenolpyruvate = 5-O-(1-carboxyvinyl)-3-phosphoshikimate + phosphate</text>
        <dbReference type="Rhea" id="RHEA:21256"/>
        <dbReference type="ChEBI" id="CHEBI:43474"/>
        <dbReference type="ChEBI" id="CHEBI:57701"/>
        <dbReference type="ChEBI" id="CHEBI:58702"/>
        <dbReference type="ChEBI" id="CHEBI:145989"/>
        <dbReference type="EC" id="2.5.1.19"/>
    </reaction>
    <physiologicalReaction direction="left-to-right" evidence="6">
        <dbReference type="Rhea" id="RHEA:21257"/>
    </physiologicalReaction>
</comment>
<evidence type="ECO:0000256" key="6">
    <source>
        <dbReference type="ARBA" id="ARBA00044633"/>
    </source>
</evidence>
<gene>
    <name evidence="7 9" type="primary">aroA</name>
    <name evidence="9" type="ORF">H5993_02605</name>
</gene>
<dbReference type="GO" id="GO:0003866">
    <property type="term" value="F:3-phosphoshikimate 1-carboxyvinyltransferase activity"/>
    <property type="evidence" value="ECO:0007669"/>
    <property type="project" value="UniProtKB-EC"/>
</dbReference>
<feature type="binding site" evidence="7">
    <location>
        <position position="22"/>
    </location>
    <ligand>
        <name>3-phosphoshikimate</name>
        <dbReference type="ChEBI" id="CHEBI:145989"/>
    </ligand>
</feature>
<organism evidence="9 10">
    <name type="scientific">Limosilactobacillus alvi</name>
    <dbReference type="NCBI Taxonomy" id="990412"/>
    <lineage>
        <taxon>Bacteria</taxon>
        <taxon>Bacillati</taxon>
        <taxon>Bacillota</taxon>
        <taxon>Bacilli</taxon>
        <taxon>Lactobacillales</taxon>
        <taxon>Lactobacillaceae</taxon>
        <taxon>Limosilactobacillus</taxon>
    </lineage>
</organism>
<keyword evidence="7" id="KW-0963">Cytoplasm</keyword>
<feature type="binding site" evidence="7">
    <location>
        <position position="341"/>
    </location>
    <ligand>
        <name>3-phosphoshikimate</name>
        <dbReference type="ChEBI" id="CHEBI:145989"/>
    </ligand>
</feature>
<feature type="binding site" evidence="7">
    <location>
        <position position="389"/>
    </location>
    <ligand>
        <name>phosphoenolpyruvate</name>
        <dbReference type="ChEBI" id="CHEBI:58702"/>
    </ligand>
</feature>
<dbReference type="PANTHER" id="PTHR21090">
    <property type="entry name" value="AROM/DEHYDROQUINATE SYNTHASE"/>
    <property type="match status" value="1"/>
</dbReference>
<reference evidence="9 10" key="1">
    <citation type="journal article" date="2021" name="Sci. Rep.">
        <title>The distribution of antibiotic resistance genes in chicken gut microbiota commensals.</title>
        <authorList>
            <person name="Juricova H."/>
            <person name="Matiasovicova J."/>
            <person name="Kubasova T."/>
            <person name="Cejkova D."/>
            <person name="Rychlik I."/>
        </authorList>
    </citation>
    <scope>NUCLEOTIDE SEQUENCE [LARGE SCALE GENOMIC DNA]</scope>
    <source>
        <strain evidence="9 10">An810</strain>
    </source>
</reference>
<evidence type="ECO:0000256" key="4">
    <source>
        <dbReference type="ARBA" id="ARBA00022679"/>
    </source>
</evidence>
<dbReference type="Pfam" id="PF00275">
    <property type="entry name" value="EPSP_synthase"/>
    <property type="match status" value="1"/>
</dbReference>
<feature type="binding site" evidence="7">
    <location>
        <position position="93"/>
    </location>
    <ligand>
        <name>phosphoenolpyruvate</name>
        <dbReference type="ChEBI" id="CHEBI:58702"/>
    </ligand>
</feature>
<comment type="caution">
    <text evidence="9">The sequence shown here is derived from an EMBL/GenBank/DDBJ whole genome shotgun (WGS) entry which is preliminary data.</text>
</comment>